<dbReference type="InterPro" id="IPR050270">
    <property type="entry name" value="DegV_domain_contain"/>
</dbReference>
<dbReference type="RefSeq" id="WP_213166766.1">
    <property type="nucleotide sequence ID" value="NZ_CP058559.1"/>
</dbReference>
<dbReference type="AlphaFoldDB" id="A0A7G9WCG3"/>
<protein>
    <submittedName>
        <fullName evidence="2">DegV family protein</fullName>
    </submittedName>
</protein>
<evidence type="ECO:0000313" key="2">
    <source>
        <dbReference type="EMBL" id="QNO16375.1"/>
    </source>
</evidence>
<dbReference type="Gene3D" id="3.30.1180.10">
    <property type="match status" value="1"/>
</dbReference>
<dbReference type="Pfam" id="PF02645">
    <property type="entry name" value="DegV"/>
    <property type="match status" value="1"/>
</dbReference>
<reference evidence="2 3" key="1">
    <citation type="submission" date="2020-07" db="EMBL/GenBank/DDBJ databases">
        <title>Alkalicella. sp. LB2 genome.</title>
        <authorList>
            <person name="Postec A."/>
            <person name="Quemeneur M."/>
        </authorList>
    </citation>
    <scope>NUCLEOTIDE SEQUENCE [LARGE SCALE GENOMIC DNA]</scope>
    <source>
        <strain evidence="2 3">LB2</strain>
    </source>
</reference>
<evidence type="ECO:0000313" key="3">
    <source>
        <dbReference type="Proteomes" id="UP000516160"/>
    </source>
</evidence>
<dbReference type="SUPFAM" id="SSF82549">
    <property type="entry name" value="DAK1/DegV-like"/>
    <property type="match status" value="1"/>
</dbReference>
<keyword evidence="1" id="KW-0446">Lipid-binding</keyword>
<accession>A0A7G9WCG3</accession>
<dbReference type="PANTHER" id="PTHR33434">
    <property type="entry name" value="DEGV DOMAIN-CONTAINING PROTEIN DR_1986-RELATED"/>
    <property type="match status" value="1"/>
</dbReference>
<dbReference type="PROSITE" id="PS51482">
    <property type="entry name" value="DEGV"/>
    <property type="match status" value="1"/>
</dbReference>
<dbReference type="InterPro" id="IPR043168">
    <property type="entry name" value="DegV_C"/>
</dbReference>
<dbReference type="InterPro" id="IPR003797">
    <property type="entry name" value="DegV"/>
</dbReference>
<dbReference type="GO" id="GO:0008289">
    <property type="term" value="F:lipid binding"/>
    <property type="evidence" value="ECO:0007669"/>
    <property type="project" value="UniProtKB-KW"/>
</dbReference>
<dbReference type="Gene3D" id="3.40.50.10170">
    <property type="match status" value="1"/>
</dbReference>
<dbReference type="NCBIfam" id="TIGR00762">
    <property type="entry name" value="DegV"/>
    <property type="match status" value="1"/>
</dbReference>
<dbReference type="EMBL" id="CP058559">
    <property type="protein sequence ID" value="QNO16375.1"/>
    <property type="molecule type" value="Genomic_DNA"/>
</dbReference>
<gene>
    <name evidence="2" type="ORF">HYG86_17150</name>
</gene>
<evidence type="ECO:0000256" key="1">
    <source>
        <dbReference type="ARBA" id="ARBA00023121"/>
    </source>
</evidence>
<dbReference type="KEGG" id="acae:HYG86_17150"/>
<name>A0A7G9WCG3_ALKCA</name>
<dbReference type="Proteomes" id="UP000516160">
    <property type="component" value="Chromosome"/>
</dbReference>
<dbReference type="PANTHER" id="PTHR33434:SF2">
    <property type="entry name" value="FATTY ACID-BINDING PROTEIN TM_1468"/>
    <property type="match status" value="1"/>
</dbReference>
<keyword evidence="3" id="KW-1185">Reference proteome</keyword>
<sequence>MAIKLVVDSTADLSQEIIDRYDIQVVPLNVHFGEELYKDGVDLNTETFFEKLKGSKVMPRTSQPSPGDFHKIYTSLLAEGHSVISIHISANLSGTYQSATIAKNMLSDADITIIDSKSASLGLGLIAYQCAKLIEEGEKDTRTITALINNIIEDQIIYFGVDTLEFLQKNGRIGKASALIGTLLNVKPILTLNEEGIVAPAGKVRGKNKVIPYLVDKAVEKFGNEEVNIAIAHALSEDQRDALLSTAKEKLNVVDVLEGNIGSVIGTNAGPGVIAIVVHKRSAI</sequence>
<organism evidence="2 3">
    <name type="scientific">Alkalicella caledoniensis</name>
    <dbReference type="NCBI Taxonomy" id="2731377"/>
    <lineage>
        <taxon>Bacteria</taxon>
        <taxon>Bacillati</taxon>
        <taxon>Bacillota</taxon>
        <taxon>Clostridia</taxon>
        <taxon>Eubacteriales</taxon>
        <taxon>Proteinivoracaceae</taxon>
        <taxon>Alkalicella</taxon>
    </lineage>
</organism>
<proteinExistence type="predicted"/>